<dbReference type="Pfam" id="PF25583">
    <property type="entry name" value="WCX"/>
    <property type="match status" value="1"/>
</dbReference>
<name>H8GCV6_9PSEU</name>
<dbReference type="EMBL" id="CM001466">
    <property type="protein sequence ID" value="EHY87792.1"/>
    <property type="molecule type" value="Genomic_DNA"/>
</dbReference>
<dbReference type="AlphaFoldDB" id="H8GCV6"/>
<evidence type="ECO:0000259" key="3">
    <source>
        <dbReference type="Pfam" id="PF19187"/>
    </source>
</evidence>
<organism evidence="5 6">
    <name type="scientific">Saccharomonospora azurea NA-128</name>
    <dbReference type="NCBI Taxonomy" id="882081"/>
    <lineage>
        <taxon>Bacteria</taxon>
        <taxon>Bacillati</taxon>
        <taxon>Actinomycetota</taxon>
        <taxon>Actinomycetes</taxon>
        <taxon>Pseudonocardiales</taxon>
        <taxon>Pseudonocardiaceae</taxon>
        <taxon>Saccharomonospora</taxon>
    </lineage>
</organism>
<dbReference type="InterPro" id="IPR057727">
    <property type="entry name" value="WCX_dom"/>
</dbReference>
<dbReference type="InterPro" id="IPR026881">
    <property type="entry name" value="WYL_dom"/>
</dbReference>
<feature type="domain" description="WCX" evidence="4">
    <location>
        <begin position="576"/>
        <end position="648"/>
    </location>
</feature>
<dbReference type="HOGENOM" id="CLU_023232_0_0_11"/>
<keyword evidence="6" id="KW-1185">Reference proteome</keyword>
<dbReference type="InterPro" id="IPR043839">
    <property type="entry name" value="PafC_HTH"/>
</dbReference>
<dbReference type="InterPro" id="IPR051534">
    <property type="entry name" value="CBASS_pafABC_assoc_protein"/>
</dbReference>
<evidence type="ECO:0000259" key="2">
    <source>
        <dbReference type="Pfam" id="PF13280"/>
    </source>
</evidence>
<evidence type="ECO:0000256" key="1">
    <source>
        <dbReference type="SAM" id="MobiDB-lite"/>
    </source>
</evidence>
<proteinExistence type="predicted"/>
<dbReference type="PANTHER" id="PTHR34580">
    <property type="match status" value="1"/>
</dbReference>
<evidence type="ECO:0000313" key="6">
    <source>
        <dbReference type="Proteomes" id="UP000004705"/>
    </source>
</evidence>
<feature type="compositionally biased region" description="Gly residues" evidence="1">
    <location>
        <begin position="317"/>
        <end position="332"/>
    </location>
</feature>
<evidence type="ECO:0000313" key="5">
    <source>
        <dbReference type="EMBL" id="EHY87792.1"/>
    </source>
</evidence>
<dbReference type="Pfam" id="PF13280">
    <property type="entry name" value="WYL"/>
    <property type="match status" value="2"/>
</dbReference>
<dbReference type="Pfam" id="PF19187">
    <property type="entry name" value="HTH_PafC"/>
    <property type="match status" value="1"/>
</dbReference>
<dbReference type="PROSITE" id="PS52050">
    <property type="entry name" value="WYL"/>
    <property type="match status" value="2"/>
</dbReference>
<feature type="compositionally biased region" description="Basic residues" evidence="1">
    <location>
        <begin position="278"/>
        <end position="290"/>
    </location>
</feature>
<gene>
    <name evidence="5" type="ORF">SacazDRAFT_00845</name>
</gene>
<feature type="domain" description="PafC HTH" evidence="3">
    <location>
        <begin position="340"/>
        <end position="453"/>
    </location>
</feature>
<feature type="domain" description="WYL" evidence="2">
    <location>
        <begin position="481"/>
        <end position="547"/>
    </location>
</feature>
<sequence length="660" mass="72448">MSTARAERLVNLVLALLSTRQYLTAERIRGIVPGYVDATSDEAFARMFERDKAELRDLGIPLETGRSSAFDPVEGYRIARRDYELGDIDLAPDEAAAVALAVRLWDSPELTGQAQGALVKLRAAGVEVDENAATPVEPRVHAEPAFGPLLSAVQQGRVVKFDYRRSSSPERRPRTVEPWGVVSWRARWYLVGHDRDRNAPRCFRLSRITGPVRALGRAGAVTRPADVNLLEFVAGAGGGERDPQPALRARLWLAAGAPVAGRRPRRGDPSARQAGRAPHGRRHRRRRGGHRPVEPGERRRLDRRLRPRRAGARTGRVGQGGRRPLGTSGAGGIAVSGSGDRLPRLLALVPYLLARPGIRIDEAARDFDVTPRQLRKDLELLWMCGLPGYGPGDLIDLSFDGDTVSVTYDAGMRRPLRLTGAEASALLIALRALAETPGVVDADAVHRAISKIEAASGDARPSGVVVGHGTREAAATAQTRETLREALQRGRALWLRYYSASKDVVTERTVDPMRLLIVQGVSYLEAWCRRAESVRLFRLDRIDELTVLDEPSAPPESATPKDLSDGVFPQRPGYPEAVLVLAPEARWVAEYYQCEELAELDGGRLRVRLRYGDESWLVRLVLRHGGEVTVEEPEWAAEAVRQRAAEALARTRHLAATSAG</sequence>
<feature type="region of interest" description="Disordered" evidence="1">
    <location>
        <begin position="258"/>
        <end position="332"/>
    </location>
</feature>
<feature type="domain" description="WYL" evidence="2">
    <location>
        <begin position="145"/>
        <end position="209"/>
    </location>
</feature>
<evidence type="ECO:0000259" key="4">
    <source>
        <dbReference type="Pfam" id="PF25583"/>
    </source>
</evidence>
<reference evidence="5 6" key="1">
    <citation type="journal article" date="2012" name="Stand. Genomic Sci.">
        <title>Genome sequence of the soil bacterium Saccharomonospora azurea type strain (NA-128(T)).</title>
        <authorList>
            <person name="Klenk H.P."/>
            <person name="Held B."/>
            <person name="Lucas S."/>
            <person name="Lapidus A."/>
            <person name="Copeland A."/>
            <person name="Hammon N."/>
            <person name="Pitluck S."/>
            <person name="Goodwin L.A."/>
            <person name="Han C."/>
            <person name="Tapia R."/>
            <person name="Brambilla E.M."/>
            <person name="Potter G."/>
            <person name="Land M."/>
            <person name="Ivanova N."/>
            <person name="Rohde M."/>
            <person name="Goker M."/>
            <person name="Detter J.C."/>
            <person name="Kyrpides N.C."/>
            <person name="Woyke T."/>
        </authorList>
    </citation>
    <scope>NUCLEOTIDE SEQUENCE [LARGE SCALE GENOMIC DNA]</scope>
    <source>
        <strain evidence="5 6">NA-128</strain>
    </source>
</reference>
<dbReference type="PANTHER" id="PTHR34580:SF1">
    <property type="entry name" value="PROTEIN PAFC"/>
    <property type="match status" value="1"/>
</dbReference>
<accession>H8GCV6</accession>
<protein>
    <submittedName>
        <fullName evidence="5">Transcriptional regulator</fullName>
    </submittedName>
</protein>
<feature type="compositionally biased region" description="Basic and acidic residues" evidence="1">
    <location>
        <begin position="291"/>
        <end position="300"/>
    </location>
</feature>
<dbReference type="Proteomes" id="UP000004705">
    <property type="component" value="Chromosome"/>
</dbReference>
<feature type="compositionally biased region" description="Basic residues" evidence="1">
    <location>
        <begin position="301"/>
        <end position="311"/>
    </location>
</feature>